<evidence type="ECO:0008006" key="3">
    <source>
        <dbReference type="Google" id="ProtNLM"/>
    </source>
</evidence>
<dbReference type="EMBL" id="ACFY01000058">
    <property type="protein sequence ID" value="EEG94691.1"/>
    <property type="molecule type" value="Genomic_DNA"/>
</dbReference>
<gene>
    <name evidence="1" type="ORF">ROSEINA2194_01538</name>
</gene>
<protein>
    <recommendedName>
        <fullName evidence="3">DUF4250 domain-containing protein</fullName>
    </recommendedName>
</protein>
<comment type="caution">
    <text evidence="1">The sequence shown here is derived from an EMBL/GenBank/DDBJ whole genome shotgun (WGS) entry which is preliminary data.</text>
</comment>
<dbReference type="AlphaFoldDB" id="C0FS23"/>
<accession>C0FS23</accession>
<proteinExistence type="predicted"/>
<reference evidence="1 2" key="2">
    <citation type="submission" date="2009-03" db="EMBL/GenBank/DDBJ databases">
        <title>Draft genome sequence of Roseburia inulinivorans (DSM 16841).</title>
        <authorList>
            <person name="Sudarsanam P."/>
            <person name="Ley R."/>
            <person name="Guruge J."/>
            <person name="Turnbaugh P.J."/>
            <person name="Mahowald M."/>
            <person name="Liep D."/>
            <person name="Gordon J."/>
        </authorList>
    </citation>
    <scope>NUCLEOTIDE SEQUENCE [LARGE SCALE GENOMIC DNA]</scope>
    <source>
        <strain evidence="1 2">DSM 16841</strain>
    </source>
</reference>
<dbReference type="eggNOG" id="ENOG50339TV">
    <property type="taxonomic scope" value="Bacteria"/>
</dbReference>
<dbReference type="InterPro" id="IPR025346">
    <property type="entry name" value="DUF4250"/>
</dbReference>
<reference evidence="1 2" key="1">
    <citation type="submission" date="2009-02" db="EMBL/GenBank/DDBJ databases">
        <authorList>
            <person name="Fulton L."/>
            <person name="Clifton S."/>
            <person name="Fulton B."/>
            <person name="Xu J."/>
            <person name="Minx P."/>
            <person name="Pepin K.H."/>
            <person name="Johnson M."/>
            <person name="Bhonagiri V."/>
            <person name="Nash W.E."/>
            <person name="Mardis E.R."/>
            <person name="Wilson R.K."/>
        </authorList>
    </citation>
    <scope>NUCLEOTIDE SEQUENCE [LARGE SCALE GENOMIC DNA]</scope>
    <source>
        <strain evidence="1 2">DSM 16841</strain>
    </source>
</reference>
<evidence type="ECO:0000313" key="2">
    <source>
        <dbReference type="Proteomes" id="UP000003561"/>
    </source>
</evidence>
<organism evidence="1 2">
    <name type="scientific">Roseburia inulinivorans DSM 16841</name>
    <dbReference type="NCBI Taxonomy" id="622312"/>
    <lineage>
        <taxon>Bacteria</taxon>
        <taxon>Bacillati</taxon>
        <taxon>Bacillota</taxon>
        <taxon>Clostridia</taxon>
        <taxon>Lachnospirales</taxon>
        <taxon>Lachnospiraceae</taxon>
        <taxon>Roseburia</taxon>
    </lineage>
</organism>
<dbReference type="Pfam" id="PF14056">
    <property type="entry name" value="DUF4250"/>
    <property type="match status" value="1"/>
</dbReference>
<sequence length="67" mass="8107">MIQRRFIMYQNIPNDPVMLLSFVNTQLRDYFTTLDLFCENFNVDRSELEEKLKSIDYEYNAATNQFV</sequence>
<dbReference type="Proteomes" id="UP000003561">
    <property type="component" value="Unassembled WGS sequence"/>
</dbReference>
<name>C0FS23_9FIRM</name>
<evidence type="ECO:0000313" key="1">
    <source>
        <dbReference type="EMBL" id="EEG94691.1"/>
    </source>
</evidence>